<evidence type="ECO:0000313" key="2">
    <source>
        <dbReference type="EMBL" id="KYF65124.1"/>
    </source>
</evidence>
<organism evidence="2 3">
    <name type="scientific">Sorangium cellulosum</name>
    <name type="common">Polyangium cellulosum</name>
    <dbReference type="NCBI Taxonomy" id="56"/>
    <lineage>
        <taxon>Bacteria</taxon>
        <taxon>Pseudomonadati</taxon>
        <taxon>Myxococcota</taxon>
        <taxon>Polyangia</taxon>
        <taxon>Polyangiales</taxon>
        <taxon>Polyangiaceae</taxon>
        <taxon>Sorangium</taxon>
    </lineage>
</organism>
<reference evidence="2 3" key="1">
    <citation type="submission" date="2014-02" db="EMBL/GenBank/DDBJ databases">
        <title>The small core and large imbalanced accessory genome model reveals a collaborative survival strategy of Sorangium cellulosum strains in nature.</title>
        <authorList>
            <person name="Han K."/>
            <person name="Peng R."/>
            <person name="Blom J."/>
            <person name="Li Y.-Z."/>
        </authorList>
    </citation>
    <scope>NUCLEOTIDE SEQUENCE [LARGE SCALE GENOMIC DNA]</scope>
    <source>
        <strain evidence="2 3">So0008-312</strain>
    </source>
</reference>
<keyword evidence="1" id="KW-0472">Membrane</keyword>
<proteinExistence type="predicted"/>
<protein>
    <recommendedName>
        <fullName evidence="4">CPBP family intramembrane metalloprotease</fullName>
    </recommendedName>
</protein>
<feature type="transmembrane region" description="Helical" evidence="1">
    <location>
        <begin position="185"/>
        <end position="202"/>
    </location>
</feature>
<dbReference type="RefSeq" id="WP_061611305.1">
    <property type="nucleotide sequence ID" value="NZ_JEMA01000856.1"/>
</dbReference>
<evidence type="ECO:0000313" key="3">
    <source>
        <dbReference type="Proteomes" id="UP000075260"/>
    </source>
</evidence>
<keyword evidence="1" id="KW-0812">Transmembrane</keyword>
<evidence type="ECO:0008006" key="4">
    <source>
        <dbReference type="Google" id="ProtNLM"/>
    </source>
</evidence>
<feature type="transmembrane region" description="Helical" evidence="1">
    <location>
        <begin position="250"/>
        <end position="270"/>
    </location>
</feature>
<sequence>MAHAPLNAAEGGGPPPDRARQQRRLIDLALGAAWLVGLAAALQLLSALLGSSPLAAALAGAVVADLVAVRAGVQWTDPLEREAPGHRARLARRVGLGAALGALAVVLTLGASLASGWATVEAGAPSLSFAFALARAVALAVRDELLLSGIPLATAARAGLSSRWAVAFSALAHGAALGLAPGATASSFALAAALGALTAALFRHCRGAFAAVAAHASFTALAGAGLRGSLLDVTWVDGALAAGTRAFGPPAWLAAAVLAILAALVLRAGAPRPDRPAP</sequence>
<keyword evidence="1" id="KW-1133">Transmembrane helix</keyword>
<feature type="transmembrane region" description="Helical" evidence="1">
    <location>
        <begin position="54"/>
        <end position="73"/>
    </location>
</feature>
<dbReference type="AlphaFoldDB" id="A0A150QAV3"/>
<feature type="transmembrane region" description="Helical" evidence="1">
    <location>
        <begin position="94"/>
        <end position="117"/>
    </location>
</feature>
<comment type="caution">
    <text evidence="2">The sequence shown here is derived from an EMBL/GenBank/DDBJ whole genome shotgun (WGS) entry which is preliminary data.</text>
</comment>
<name>A0A150QAV3_SORCE</name>
<feature type="transmembrane region" description="Helical" evidence="1">
    <location>
        <begin position="28"/>
        <end position="48"/>
    </location>
</feature>
<feature type="transmembrane region" description="Helical" evidence="1">
    <location>
        <begin position="209"/>
        <end position="230"/>
    </location>
</feature>
<dbReference type="EMBL" id="JEMA01000856">
    <property type="protein sequence ID" value="KYF65124.1"/>
    <property type="molecule type" value="Genomic_DNA"/>
</dbReference>
<accession>A0A150QAV3</accession>
<dbReference type="Proteomes" id="UP000075260">
    <property type="component" value="Unassembled WGS sequence"/>
</dbReference>
<evidence type="ECO:0000256" key="1">
    <source>
        <dbReference type="SAM" id="Phobius"/>
    </source>
</evidence>
<gene>
    <name evidence="2" type="ORF">BE15_31130</name>
</gene>